<dbReference type="STRING" id="35752.SAMN05421541_101316"/>
<feature type="transmembrane region" description="Helical" evidence="1">
    <location>
        <begin position="12"/>
        <end position="35"/>
    </location>
</feature>
<proteinExistence type="predicted"/>
<feature type="transmembrane region" description="Helical" evidence="1">
    <location>
        <begin position="79"/>
        <end position="102"/>
    </location>
</feature>
<evidence type="ECO:0000256" key="1">
    <source>
        <dbReference type="SAM" id="Phobius"/>
    </source>
</evidence>
<sequence>MITATRAEVIKLATLPSLKVTAALTWAVTILLRPAGPERGAVPYAQIGVLVLGVLAAGHEYQGGGQIRAALLAVPRRPLLAVAKAVALLAAAGPVALVAALLAGEPGATGGLLLDLLLAASVATIMRNPVGATAAVLTAYEIVLPLVRARLPEVALPPAPVAVAAVAVIATVIFSRQTV</sequence>
<dbReference type="OrthoDB" id="3297687at2"/>
<reference evidence="2 3" key="1">
    <citation type="submission" date="2016-10" db="EMBL/GenBank/DDBJ databases">
        <authorList>
            <person name="de Groot N.N."/>
        </authorList>
    </citation>
    <scope>NUCLEOTIDE SEQUENCE [LARGE SCALE GENOMIC DNA]</scope>
    <source>
        <strain evidence="2 3">DSM 43019</strain>
    </source>
</reference>
<protein>
    <recommendedName>
        <fullName evidence="4">ABC-2 type transport system permease protein</fullName>
    </recommendedName>
</protein>
<keyword evidence="1" id="KW-0472">Membrane</keyword>
<evidence type="ECO:0008006" key="4">
    <source>
        <dbReference type="Google" id="ProtNLM"/>
    </source>
</evidence>
<feature type="transmembrane region" description="Helical" evidence="1">
    <location>
        <begin position="155"/>
        <end position="174"/>
    </location>
</feature>
<dbReference type="EMBL" id="FONV01000001">
    <property type="protein sequence ID" value="SFE35531.1"/>
    <property type="molecule type" value="Genomic_DNA"/>
</dbReference>
<dbReference type="Proteomes" id="UP000199645">
    <property type="component" value="Unassembled WGS sequence"/>
</dbReference>
<gene>
    <name evidence="2" type="ORF">SAMN05421541_101316</name>
</gene>
<keyword evidence="1" id="KW-1133">Transmembrane helix</keyword>
<organism evidence="2 3">
    <name type="scientific">Actinoplanes philippinensis</name>
    <dbReference type="NCBI Taxonomy" id="35752"/>
    <lineage>
        <taxon>Bacteria</taxon>
        <taxon>Bacillati</taxon>
        <taxon>Actinomycetota</taxon>
        <taxon>Actinomycetes</taxon>
        <taxon>Micromonosporales</taxon>
        <taxon>Micromonosporaceae</taxon>
        <taxon>Actinoplanes</taxon>
    </lineage>
</organism>
<dbReference type="AlphaFoldDB" id="A0A1I1ZV06"/>
<keyword evidence="1" id="KW-0812">Transmembrane</keyword>
<evidence type="ECO:0000313" key="3">
    <source>
        <dbReference type="Proteomes" id="UP000199645"/>
    </source>
</evidence>
<accession>A0A1I1ZV06</accession>
<name>A0A1I1ZV06_9ACTN</name>
<keyword evidence="3" id="KW-1185">Reference proteome</keyword>
<feature type="transmembrane region" description="Helical" evidence="1">
    <location>
        <begin position="41"/>
        <end position="58"/>
    </location>
</feature>
<dbReference type="RefSeq" id="WP_093609146.1">
    <property type="nucleotide sequence ID" value="NZ_BOMT01000012.1"/>
</dbReference>
<evidence type="ECO:0000313" key="2">
    <source>
        <dbReference type="EMBL" id="SFE35531.1"/>
    </source>
</evidence>